<dbReference type="SUPFAM" id="SSF48173">
    <property type="entry name" value="Cryptochrome/photolyase FAD-binding domain"/>
    <property type="match status" value="1"/>
</dbReference>
<organism evidence="5 6">
    <name type="scientific">Nibrella viscosa</name>
    <dbReference type="NCBI Taxonomy" id="1084524"/>
    <lineage>
        <taxon>Bacteria</taxon>
        <taxon>Pseudomonadati</taxon>
        <taxon>Bacteroidota</taxon>
        <taxon>Cytophagia</taxon>
        <taxon>Cytophagales</taxon>
        <taxon>Spirosomataceae</taxon>
        <taxon>Nibrella</taxon>
    </lineage>
</organism>
<reference evidence="6" key="1">
    <citation type="journal article" date="2019" name="Int. J. Syst. Evol. Microbiol.">
        <title>The Global Catalogue of Microorganisms (GCM) 10K type strain sequencing project: providing services to taxonomists for standard genome sequencing and annotation.</title>
        <authorList>
            <consortium name="The Broad Institute Genomics Platform"/>
            <consortium name="The Broad Institute Genome Sequencing Center for Infectious Disease"/>
            <person name="Wu L."/>
            <person name="Ma J."/>
        </authorList>
    </citation>
    <scope>NUCLEOTIDE SEQUENCE [LARGE SCALE GENOMIC DNA]</scope>
    <source>
        <strain evidence="6">JCM 17925</strain>
    </source>
</reference>
<evidence type="ECO:0000259" key="4">
    <source>
        <dbReference type="Pfam" id="PF03441"/>
    </source>
</evidence>
<keyword evidence="3" id="KW-0274">FAD</keyword>
<evidence type="ECO:0000313" key="5">
    <source>
        <dbReference type="EMBL" id="GAA4395921.1"/>
    </source>
</evidence>
<dbReference type="Gene3D" id="1.10.579.10">
    <property type="entry name" value="DNA Cyclobutane Dipyrimidine Photolyase, subunit A, domain 3"/>
    <property type="match status" value="1"/>
</dbReference>
<dbReference type="RefSeq" id="WP_345263315.1">
    <property type="nucleotide sequence ID" value="NZ_BAABHB010000001.1"/>
</dbReference>
<proteinExistence type="predicted"/>
<evidence type="ECO:0000256" key="1">
    <source>
        <dbReference type="ARBA" id="ARBA00001974"/>
    </source>
</evidence>
<dbReference type="InterPro" id="IPR036134">
    <property type="entry name" value="Crypto/Photolyase_FAD-like_sf"/>
</dbReference>
<name>A0ABP8JUE2_9BACT</name>
<feature type="domain" description="Cryptochrome/DNA photolyase FAD-binding" evidence="4">
    <location>
        <begin position="68"/>
        <end position="191"/>
    </location>
</feature>
<evidence type="ECO:0000256" key="2">
    <source>
        <dbReference type="ARBA" id="ARBA00022630"/>
    </source>
</evidence>
<evidence type="ECO:0000313" key="6">
    <source>
        <dbReference type="Proteomes" id="UP001500936"/>
    </source>
</evidence>
<dbReference type="Proteomes" id="UP001500936">
    <property type="component" value="Unassembled WGS sequence"/>
</dbReference>
<protein>
    <recommendedName>
        <fullName evidence="4">Cryptochrome/DNA photolyase FAD-binding domain-containing protein</fullName>
    </recommendedName>
</protein>
<dbReference type="InterPro" id="IPR005101">
    <property type="entry name" value="Cryptochr/Photolyase_FAD-bd"/>
</dbReference>
<evidence type="ECO:0000256" key="3">
    <source>
        <dbReference type="ARBA" id="ARBA00022827"/>
    </source>
</evidence>
<keyword evidence="2" id="KW-0285">Flavoprotein</keyword>
<dbReference type="InterPro" id="IPR002081">
    <property type="entry name" value="Cryptochrome/DNA_photolyase_1"/>
</dbReference>
<sequence>MNTFPTDYSSILKRIEAVDPSRYGRTRNFIDGSVTYLSPYVSRGVITLPQVRDAVLAKGYSASETEKFVQELAWRDYFQRVWHLRGDALFTDLKQSQADVQHRQIPAALVDAQTGIDAVDAQIRNLYATGYMHNHARMYVAFLACNLARAHWREPSRWLYFHLLDGDLASNTCSWQWVAGSFSSKKYLANQENINKYLHSNQRGTYLDKDYEQLLDQPVPEPLRTKQNPSLSTRLPDPQPLLLDPEKPLLLYNSYQLNPLWRSDLDANRVLVLEPSHFARFPVSDKVMSFVLALAQNIPGLQVFVGEAGNLPNLGAHPAVYSVAHPLTRHYPGEKDPYPWLFPQVAEPGNSFFAFWKKCERYL</sequence>
<dbReference type="PANTHER" id="PTHR11455:SF18">
    <property type="entry name" value="SI:CH1073-390K14.1"/>
    <property type="match status" value="1"/>
</dbReference>
<comment type="caution">
    <text evidence="5">The sequence shown here is derived from an EMBL/GenBank/DDBJ whole genome shotgun (WGS) entry which is preliminary data.</text>
</comment>
<dbReference type="EMBL" id="BAABHB010000001">
    <property type="protein sequence ID" value="GAA4395921.1"/>
    <property type="molecule type" value="Genomic_DNA"/>
</dbReference>
<keyword evidence="6" id="KW-1185">Reference proteome</keyword>
<dbReference type="PANTHER" id="PTHR11455">
    <property type="entry name" value="CRYPTOCHROME"/>
    <property type="match status" value="1"/>
</dbReference>
<comment type="cofactor">
    <cofactor evidence="1">
        <name>FAD</name>
        <dbReference type="ChEBI" id="CHEBI:57692"/>
    </cofactor>
</comment>
<gene>
    <name evidence="5" type="ORF">GCM10023187_03430</name>
</gene>
<accession>A0ABP8JUE2</accession>
<dbReference type="Pfam" id="PF03441">
    <property type="entry name" value="FAD_binding_7"/>
    <property type="match status" value="1"/>
</dbReference>
<dbReference type="Gene3D" id="1.25.40.80">
    <property type="match status" value="1"/>
</dbReference>